<name>A0A6H3NPG2_9LEPT</name>
<dbReference type="Proteomes" id="UP000297649">
    <property type="component" value="Unassembled WGS sequence"/>
</dbReference>
<organism evidence="1 2">
    <name type="scientific">Leptospira bandrabouensis</name>
    <dbReference type="NCBI Taxonomy" id="2484903"/>
    <lineage>
        <taxon>Bacteria</taxon>
        <taxon>Pseudomonadati</taxon>
        <taxon>Spirochaetota</taxon>
        <taxon>Spirochaetia</taxon>
        <taxon>Leptospirales</taxon>
        <taxon>Leptospiraceae</taxon>
        <taxon>Leptospira</taxon>
    </lineage>
</organism>
<reference evidence="1" key="1">
    <citation type="journal article" date="2019" name="PLoS Negl. Trop. Dis.">
        <title>Revisiting the worldwide diversity of Leptospira species in the environment.</title>
        <authorList>
            <person name="Vincent A.T."/>
            <person name="Schiettekatte O."/>
            <person name="Bourhy P."/>
            <person name="Veyrier F.J."/>
            <person name="Picardeau M."/>
        </authorList>
    </citation>
    <scope>NUCLEOTIDE SEQUENCE [LARGE SCALE GENOMIC DNA]</scope>
    <source>
        <strain evidence="1">201601109</strain>
    </source>
</reference>
<accession>A0A6H3NPG2</accession>
<gene>
    <name evidence="1" type="ORF">EHR08_19430</name>
</gene>
<proteinExistence type="predicted"/>
<evidence type="ECO:0000313" key="1">
    <source>
        <dbReference type="EMBL" id="TGN10335.1"/>
    </source>
</evidence>
<keyword evidence="2" id="KW-1185">Reference proteome</keyword>
<evidence type="ECO:0000313" key="2">
    <source>
        <dbReference type="Proteomes" id="UP000297649"/>
    </source>
</evidence>
<dbReference type="AlphaFoldDB" id="A0A6H3NPG2"/>
<sequence>MKFFGEGDGCDGFNGNFLENNRENIILFYNLKEACSENTLKDIKCKIIPISNSFYFTQKIRCDNNKEYFNHQKPISSGLLKVYKDIKIETLALKSAIAKTNINLRKLPSISSTKFNCHFEHLPINSKLEPGDFTFIPKDYSMTVIGKTIEKDKIEGKENYWFLVIPATNAHNGCLLKQSDQLEGWVFGEYLEFIN</sequence>
<protein>
    <submittedName>
        <fullName evidence="1">Uncharacterized protein</fullName>
    </submittedName>
</protein>
<dbReference type="EMBL" id="RQHU01000027">
    <property type="protein sequence ID" value="TGN10335.1"/>
    <property type="molecule type" value="Genomic_DNA"/>
</dbReference>
<comment type="caution">
    <text evidence="1">The sequence shown here is derived from an EMBL/GenBank/DDBJ whole genome shotgun (WGS) entry which is preliminary data.</text>
</comment>